<evidence type="ECO:0000313" key="2">
    <source>
        <dbReference type="Proteomes" id="UP000296159"/>
    </source>
</evidence>
<dbReference type="SUPFAM" id="SSF54637">
    <property type="entry name" value="Thioesterase/thiol ester dehydrase-isomerase"/>
    <property type="match status" value="1"/>
</dbReference>
<dbReference type="AlphaFoldDB" id="A0A2U1TXC2"/>
<sequence length="151" mass="15866">MPKETIARNFNESALFKSLGFHMVAINENSVVMEISDDNPCHQGGFGILTDTGINGAVISAAMESAIGICGYYAFGCKPAGVIELSVKILRVIRKKPCRVEACVGKKNSGLAFISATLYSSRGGVCAQATGIVVTSGKRNECDENGNSNGK</sequence>
<organism evidence="1 2">
    <name type="scientific">Brenneria corticis</name>
    <dbReference type="NCBI Taxonomy" id="2173106"/>
    <lineage>
        <taxon>Bacteria</taxon>
        <taxon>Pseudomonadati</taxon>
        <taxon>Pseudomonadota</taxon>
        <taxon>Gammaproteobacteria</taxon>
        <taxon>Enterobacterales</taxon>
        <taxon>Pectobacteriaceae</taxon>
        <taxon>Brenneria</taxon>
    </lineage>
</organism>
<dbReference type="Proteomes" id="UP000296159">
    <property type="component" value="Unassembled WGS sequence"/>
</dbReference>
<gene>
    <name evidence="1" type="ORF">DDT56_14020</name>
</gene>
<reference evidence="1 2" key="1">
    <citation type="submission" date="2018-04" db="EMBL/GenBank/DDBJ databases">
        <title>Brenneria corticis sp.nov.</title>
        <authorList>
            <person name="Li Y."/>
        </authorList>
    </citation>
    <scope>NUCLEOTIDE SEQUENCE [LARGE SCALE GENOMIC DNA]</scope>
    <source>
        <strain evidence="1 2">CFCC 11842</strain>
    </source>
</reference>
<dbReference type="RefSeq" id="WP_136167056.1">
    <property type="nucleotide sequence ID" value="NZ_KZ819082.1"/>
</dbReference>
<evidence type="ECO:0000313" key="1">
    <source>
        <dbReference type="EMBL" id="PWC14024.1"/>
    </source>
</evidence>
<proteinExistence type="predicted"/>
<dbReference type="InterPro" id="IPR029069">
    <property type="entry name" value="HotDog_dom_sf"/>
</dbReference>
<keyword evidence="2" id="KW-1185">Reference proteome</keyword>
<dbReference type="Gene3D" id="3.10.129.10">
    <property type="entry name" value="Hotdog Thioesterase"/>
    <property type="match status" value="1"/>
</dbReference>
<name>A0A2U1TXC2_9GAMM</name>
<dbReference type="EMBL" id="QDKH01000015">
    <property type="protein sequence ID" value="PWC14024.1"/>
    <property type="molecule type" value="Genomic_DNA"/>
</dbReference>
<comment type="caution">
    <text evidence="1">The sequence shown here is derived from an EMBL/GenBank/DDBJ whole genome shotgun (WGS) entry which is preliminary data.</text>
</comment>
<dbReference type="CDD" id="cd03443">
    <property type="entry name" value="PaaI_thioesterase"/>
    <property type="match status" value="1"/>
</dbReference>
<accession>A0A2U1TXC2</accession>
<protein>
    <submittedName>
        <fullName evidence="1">Oxidoreductase</fullName>
    </submittedName>
</protein>